<evidence type="ECO:0000313" key="2">
    <source>
        <dbReference type="Proteomes" id="UP001164459"/>
    </source>
</evidence>
<evidence type="ECO:0000313" key="1">
    <source>
        <dbReference type="EMBL" id="WAS95007.1"/>
    </source>
</evidence>
<keyword evidence="2" id="KW-1185">Reference proteome</keyword>
<dbReference type="RefSeq" id="WP_269037339.1">
    <property type="nucleotide sequence ID" value="NZ_CP114040.1"/>
</dbReference>
<dbReference type="EMBL" id="CP114040">
    <property type="protein sequence ID" value="WAS95007.1"/>
    <property type="molecule type" value="Genomic_DNA"/>
</dbReference>
<organism evidence="1 2">
    <name type="scientific">Nannocystis punicea</name>
    <dbReference type="NCBI Taxonomy" id="2995304"/>
    <lineage>
        <taxon>Bacteria</taxon>
        <taxon>Pseudomonadati</taxon>
        <taxon>Myxococcota</taxon>
        <taxon>Polyangia</taxon>
        <taxon>Nannocystales</taxon>
        <taxon>Nannocystaceae</taxon>
        <taxon>Nannocystis</taxon>
    </lineage>
</organism>
<proteinExistence type="predicted"/>
<dbReference type="Proteomes" id="UP001164459">
    <property type="component" value="Chromosome"/>
</dbReference>
<name>A0ABY7H6V4_9BACT</name>
<accession>A0ABY7H6V4</accession>
<protein>
    <submittedName>
        <fullName evidence="1">Uncharacterized protein</fullName>
    </submittedName>
</protein>
<gene>
    <name evidence="1" type="ORF">O0S08_02500</name>
</gene>
<reference evidence="1" key="1">
    <citation type="submission" date="2022-11" db="EMBL/GenBank/DDBJ databases">
        <title>Minimal conservation of predation-associated metabolite biosynthetic gene clusters underscores biosynthetic potential of Myxococcota including descriptions for ten novel species: Archangium lansinium sp. nov., Myxococcus landrumus sp. nov., Nannocystis bai.</title>
        <authorList>
            <person name="Ahearne A."/>
            <person name="Stevens C."/>
            <person name="Dowd S."/>
        </authorList>
    </citation>
    <scope>NUCLEOTIDE SEQUENCE</scope>
    <source>
        <strain evidence="1">Fl3</strain>
    </source>
</reference>
<sequence length="60" mass="7213">MKTIYTNSQSTLRQVMDSELQKNPRVVGFSLRFERNREQNTWSIHSEEFEFDLPIHDPQT</sequence>